<reference evidence="1 2" key="2">
    <citation type="journal article" date="2022" name="Mol. Ecol. Resour.">
        <title>The genomes of chicory, endive, great burdock and yacon provide insights into Asteraceae paleo-polyploidization history and plant inulin production.</title>
        <authorList>
            <person name="Fan W."/>
            <person name="Wang S."/>
            <person name="Wang H."/>
            <person name="Wang A."/>
            <person name="Jiang F."/>
            <person name="Liu H."/>
            <person name="Zhao H."/>
            <person name="Xu D."/>
            <person name="Zhang Y."/>
        </authorList>
    </citation>
    <scope>NUCLEOTIDE SEQUENCE [LARGE SCALE GENOMIC DNA]</scope>
    <source>
        <strain evidence="2">cv. Niubang</strain>
    </source>
</reference>
<accession>A0ACB9EEP1</accession>
<evidence type="ECO:0000313" key="2">
    <source>
        <dbReference type="Proteomes" id="UP001055879"/>
    </source>
</evidence>
<evidence type="ECO:0000313" key="1">
    <source>
        <dbReference type="EMBL" id="KAI3757424.1"/>
    </source>
</evidence>
<dbReference type="EMBL" id="CM042048">
    <property type="protein sequence ID" value="KAI3757424.1"/>
    <property type="molecule type" value="Genomic_DNA"/>
</dbReference>
<gene>
    <name evidence="1" type="ORF">L6452_04961</name>
</gene>
<dbReference type="Proteomes" id="UP001055879">
    <property type="component" value="Linkage Group LG02"/>
</dbReference>
<keyword evidence="2" id="KW-1185">Reference proteome</keyword>
<reference evidence="2" key="1">
    <citation type="journal article" date="2022" name="Mol. Ecol. Resour.">
        <title>The genomes of chicory, endive, great burdock and yacon provide insights into Asteraceae palaeo-polyploidization history and plant inulin production.</title>
        <authorList>
            <person name="Fan W."/>
            <person name="Wang S."/>
            <person name="Wang H."/>
            <person name="Wang A."/>
            <person name="Jiang F."/>
            <person name="Liu H."/>
            <person name="Zhao H."/>
            <person name="Xu D."/>
            <person name="Zhang Y."/>
        </authorList>
    </citation>
    <scope>NUCLEOTIDE SEQUENCE [LARGE SCALE GENOMIC DNA]</scope>
    <source>
        <strain evidence="2">cv. Niubang</strain>
    </source>
</reference>
<protein>
    <submittedName>
        <fullName evidence="1">Uncharacterized protein</fullName>
    </submittedName>
</protein>
<organism evidence="1 2">
    <name type="scientific">Arctium lappa</name>
    <name type="common">Greater burdock</name>
    <name type="synonym">Lappa major</name>
    <dbReference type="NCBI Taxonomy" id="4217"/>
    <lineage>
        <taxon>Eukaryota</taxon>
        <taxon>Viridiplantae</taxon>
        <taxon>Streptophyta</taxon>
        <taxon>Embryophyta</taxon>
        <taxon>Tracheophyta</taxon>
        <taxon>Spermatophyta</taxon>
        <taxon>Magnoliopsida</taxon>
        <taxon>eudicotyledons</taxon>
        <taxon>Gunneridae</taxon>
        <taxon>Pentapetalae</taxon>
        <taxon>asterids</taxon>
        <taxon>campanulids</taxon>
        <taxon>Asterales</taxon>
        <taxon>Asteraceae</taxon>
        <taxon>Carduoideae</taxon>
        <taxon>Cardueae</taxon>
        <taxon>Arctiinae</taxon>
        <taxon>Arctium</taxon>
    </lineage>
</organism>
<comment type="caution">
    <text evidence="1">The sequence shown here is derived from an EMBL/GenBank/DDBJ whole genome shotgun (WGS) entry which is preliminary data.</text>
</comment>
<proteinExistence type="predicted"/>
<sequence>MFRFSTTFRSHGFPYSTICPISPNRNHHLLVDYLTESLRFSKQDDISISTKSKVTHLKSTINPDLVLNIFKIYGLNPSQIRQIVSSVPKILTCKANKTLEPKLRVFQELGLSGSDLVTLIKKHPEIFGYGLHTRILPCLKLLRKVLGSDDKVIEAINKSRWLSFTSYSMKRISKNVSLLRN</sequence>
<name>A0ACB9EEP1_ARCLA</name>